<dbReference type="EMBL" id="FQUO01000003">
    <property type="protein sequence ID" value="SHE90319.1"/>
    <property type="molecule type" value="Genomic_DNA"/>
</dbReference>
<dbReference type="InterPro" id="IPR052339">
    <property type="entry name" value="Fe-S_Maturation_MIP18"/>
</dbReference>
<sequence length="100" mass="10935">MIIEPQIIDALKTVYDPEIPVNIYDLGLIYSVQISGDVVQLVMTLTTATCPAAAFIPELVQTAVRGVPGVQDVQVHVTYEPRWNKSMMSGEARSILGYAL</sequence>
<dbReference type="STRING" id="1302690.BUE76_05910"/>
<evidence type="ECO:0000313" key="3">
    <source>
        <dbReference type="Proteomes" id="UP000184368"/>
    </source>
</evidence>
<dbReference type="PANTHER" id="PTHR42831:SF1">
    <property type="entry name" value="FE-S PROTEIN MATURATION AUXILIARY FACTOR YITW"/>
    <property type="match status" value="1"/>
</dbReference>
<dbReference type="Pfam" id="PF01883">
    <property type="entry name" value="FeS_assembly_P"/>
    <property type="match status" value="1"/>
</dbReference>
<dbReference type="Proteomes" id="UP000184368">
    <property type="component" value="Unassembled WGS sequence"/>
</dbReference>
<feature type="domain" description="MIP18 family-like" evidence="1">
    <location>
        <begin position="6"/>
        <end position="77"/>
    </location>
</feature>
<dbReference type="OrthoDB" id="9805360at2"/>
<gene>
    <name evidence="2" type="ORF">SAMN05444008_103299</name>
</gene>
<organism evidence="2 3">
    <name type="scientific">Cnuella takakiae</name>
    <dbReference type="NCBI Taxonomy" id="1302690"/>
    <lineage>
        <taxon>Bacteria</taxon>
        <taxon>Pseudomonadati</taxon>
        <taxon>Bacteroidota</taxon>
        <taxon>Chitinophagia</taxon>
        <taxon>Chitinophagales</taxon>
        <taxon>Chitinophagaceae</taxon>
        <taxon>Cnuella</taxon>
    </lineage>
</organism>
<dbReference type="SUPFAM" id="SSF117916">
    <property type="entry name" value="Fe-S cluster assembly (FSCA) domain-like"/>
    <property type="match status" value="1"/>
</dbReference>
<protein>
    <submittedName>
        <fullName evidence="2">FeS assembly SUF system protein</fullName>
    </submittedName>
</protein>
<evidence type="ECO:0000313" key="2">
    <source>
        <dbReference type="EMBL" id="SHE90319.1"/>
    </source>
</evidence>
<dbReference type="RefSeq" id="WP_073040902.1">
    <property type="nucleotide sequence ID" value="NZ_FQUO01000003.1"/>
</dbReference>
<evidence type="ECO:0000259" key="1">
    <source>
        <dbReference type="Pfam" id="PF01883"/>
    </source>
</evidence>
<accession>A0A1M4XA07</accession>
<reference evidence="2 3" key="1">
    <citation type="submission" date="2016-11" db="EMBL/GenBank/DDBJ databases">
        <authorList>
            <person name="Jaros S."/>
            <person name="Januszkiewicz K."/>
            <person name="Wedrychowicz H."/>
        </authorList>
    </citation>
    <scope>NUCLEOTIDE SEQUENCE [LARGE SCALE GENOMIC DNA]</scope>
    <source>
        <strain evidence="2 3">DSM 26897</strain>
    </source>
</reference>
<dbReference type="InterPro" id="IPR002744">
    <property type="entry name" value="MIP18-like"/>
</dbReference>
<name>A0A1M4XA07_9BACT</name>
<dbReference type="InterPro" id="IPR034904">
    <property type="entry name" value="FSCA_dom_sf"/>
</dbReference>
<proteinExistence type="predicted"/>
<dbReference type="AlphaFoldDB" id="A0A1M4XA07"/>
<dbReference type="PANTHER" id="PTHR42831">
    <property type="entry name" value="FE-S PROTEIN MATURATION AUXILIARY FACTOR YITW"/>
    <property type="match status" value="1"/>
</dbReference>
<keyword evidence="3" id="KW-1185">Reference proteome</keyword>
<dbReference type="Gene3D" id="3.30.300.130">
    <property type="entry name" value="Fe-S cluster assembly (FSCA)"/>
    <property type="match status" value="1"/>
</dbReference>